<dbReference type="EMBL" id="FWXH01000005">
    <property type="protein sequence ID" value="SMC23632.1"/>
    <property type="molecule type" value="Genomic_DNA"/>
</dbReference>
<dbReference type="GO" id="GO:0005737">
    <property type="term" value="C:cytoplasm"/>
    <property type="evidence" value="ECO:0007669"/>
    <property type="project" value="UniProtKB-SubCell"/>
</dbReference>
<evidence type="ECO:0000256" key="9">
    <source>
        <dbReference type="RuleBase" id="RU365015"/>
    </source>
</evidence>
<dbReference type="InterPro" id="IPR013320">
    <property type="entry name" value="ConA-like_dom_sf"/>
</dbReference>
<dbReference type="InterPro" id="IPR001362">
    <property type="entry name" value="Glyco_hydro_32"/>
</dbReference>
<evidence type="ECO:0000313" key="13">
    <source>
        <dbReference type="Proteomes" id="UP000192468"/>
    </source>
</evidence>
<evidence type="ECO:0000256" key="3">
    <source>
        <dbReference type="ARBA" id="ARBA00012758"/>
    </source>
</evidence>
<dbReference type="Proteomes" id="UP000192468">
    <property type="component" value="Unassembled WGS sequence"/>
</dbReference>
<dbReference type="InterPro" id="IPR013148">
    <property type="entry name" value="Glyco_hydro_32_N"/>
</dbReference>
<evidence type="ECO:0000313" key="12">
    <source>
        <dbReference type="EMBL" id="SMC23632.1"/>
    </source>
</evidence>
<dbReference type="GO" id="GO:0005985">
    <property type="term" value="P:sucrose metabolic process"/>
    <property type="evidence" value="ECO:0007669"/>
    <property type="project" value="UniProtKB-UniPathway"/>
</dbReference>
<dbReference type="InterPro" id="IPR006232">
    <property type="entry name" value="Suc6P_hydrolase"/>
</dbReference>
<evidence type="ECO:0000259" key="10">
    <source>
        <dbReference type="Pfam" id="PF00251"/>
    </source>
</evidence>
<dbReference type="InterPro" id="IPR051214">
    <property type="entry name" value="GH32_Enzymes"/>
</dbReference>
<dbReference type="SUPFAM" id="SSF75005">
    <property type="entry name" value="Arabinanase/levansucrase/invertase"/>
    <property type="match status" value="1"/>
</dbReference>
<evidence type="ECO:0000256" key="6">
    <source>
        <dbReference type="ARBA" id="ARBA00023295"/>
    </source>
</evidence>
<protein>
    <recommendedName>
        <fullName evidence="4 8">Sucrose-6-phosphate hydrolase</fullName>
        <ecNumber evidence="3 8">3.2.1.26</ecNumber>
    </recommendedName>
    <alternativeName>
        <fullName evidence="7 9">Invertase</fullName>
    </alternativeName>
</protein>
<dbReference type="PANTHER" id="PTHR43101">
    <property type="entry name" value="BETA-FRUCTOSIDASE"/>
    <property type="match status" value="1"/>
</dbReference>
<proteinExistence type="inferred from homology"/>
<name>A0A1W1XII5_9CLOT</name>
<reference evidence="12 13" key="1">
    <citation type="submission" date="2017-04" db="EMBL/GenBank/DDBJ databases">
        <authorList>
            <person name="Afonso C.L."/>
            <person name="Miller P.J."/>
            <person name="Scott M.A."/>
            <person name="Spackman E."/>
            <person name="Goraichik I."/>
            <person name="Dimitrov K.M."/>
            <person name="Suarez D.L."/>
            <person name="Swayne D.E."/>
        </authorList>
    </citation>
    <scope>NUCLEOTIDE SEQUENCE [LARGE SCALE GENOMIC DNA]</scope>
    <source>
        <strain evidence="12 13">DSM 12555</strain>
    </source>
</reference>
<dbReference type="UniPathway" id="UPA00238"/>
<dbReference type="PROSITE" id="PS00609">
    <property type="entry name" value="GLYCOSYL_HYDROL_F32"/>
    <property type="match status" value="1"/>
</dbReference>
<evidence type="ECO:0000256" key="5">
    <source>
        <dbReference type="ARBA" id="ARBA00022801"/>
    </source>
</evidence>
<evidence type="ECO:0000259" key="11">
    <source>
        <dbReference type="Pfam" id="PF08244"/>
    </source>
</evidence>
<dbReference type="InterPro" id="IPR023296">
    <property type="entry name" value="Glyco_hydro_beta-prop_sf"/>
</dbReference>
<keyword evidence="13" id="KW-1185">Reference proteome</keyword>
<feature type="domain" description="Glycosyl hydrolase family 32 N-terminal" evidence="10">
    <location>
        <begin position="32"/>
        <end position="334"/>
    </location>
</feature>
<dbReference type="STRING" id="1121291.SAMN02745134_01972"/>
<dbReference type="Gene3D" id="2.60.120.560">
    <property type="entry name" value="Exo-inulinase, domain 1"/>
    <property type="match status" value="1"/>
</dbReference>
<dbReference type="Gene3D" id="2.115.10.20">
    <property type="entry name" value="Glycosyl hydrolase domain, family 43"/>
    <property type="match status" value="1"/>
</dbReference>
<feature type="domain" description="Glycosyl hydrolase family 32 C-terminal" evidence="11">
    <location>
        <begin position="338"/>
        <end position="481"/>
    </location>
</feature>
<dbReference type="PANTHER" id="PTHR43101:SF1">
    <property type="entry name" value="BETA-FRUCTOSIDASE"/>
    <property type="match status" value="1"/>
</dbReference>
<dbReference type="RefSeq" id="WP_139796024.1">
    <property type="nucleotide sequence ID" value="NZ_FWXH01000005.1"/>
</dbReference>
<comment type="function">
    <text evidence="9">Enables the bacterium to metabolize sucrose as a sole carbon source.</text>
</comment>
<dbReference type="Pfam" id="PF08244">
    <property type="entry name" value="Glyco_hydro_32C"/>
    <property type="match status" value="1"/>
</dbReference>
<accession>A0A1W1XII5</accession>
<evidence type="ECO:0000256" key="8">
    <source>
        <dbReference type="RuleBase" id="RU362110"/>
    </source>
</evidence>
<comment type="pathway">
    <text evidence="1 9">Glycan biosynthesis; sucrose metabolism.</text>
</comment>
<keyword evidence="9" id="KW-0119">Carbohydrate metabolism</keyword>
<dbReference type="AlphaFoldDB" id="A0A1W1XII5"/>
<dbReference type="OrthoDB" id="9759709at2"/>
<evidence type="ECO:0000256" key="1">
    <source>
        <dbReference type="ARBA" id="ARBA00004914"/>
    </source>
</evidence>
<dbReference type="Pfam" id="PF00251">
    <property type="entry name" value="Glyco_hydro_32N"/>
    <property type="match status" value="1"/>
</dbReference>
<dbReference type="EC" id="3.2.1.26" evidence="3 8"/>
<dbReference type="InterPro" id="IPR018053">
    <property type="entry name" value="Glyco_hydro_32_AS"/>
</dbReference>
<keyword evidence="5 8" id="KW-0378">Hydrolase</keyword>
<evidence type="ECO:0000256" key="2">
    <source>
        <dbReference type="ARBA" id="ARBA00009902"/>
    </source>
</evidence>
<organism evidence="12 13">
    <name type="scientific">Clostridium acidisoli DSM 12555</name>
    <dbReference type="NCBI Taxonomy" id="1121291"/>
    <lineage>
        <taxon>Bacteria</taxon>
        <taxon>Bacillati</taxon>
        <taxon>Bacillota</taxon>
        <taxon>Clostridia</taxon>
        <taxon>Eubacteriales</taxon>
        <taxon>Clostridiaceae</taxon>
        <taxon>Clostridium</taxon>
    </lineage>
</organism>
<comment type="similarity">
    <text evidence="2 8">Belongs to the glycosyl hydrolase 32 family.</text>
</comment>
<evidence type="ECO:0000256" key="4">
    <source>
        <dbReference type="ARBA" id="ARBA00019623"/>
    </source>
</evidence>
<dbReference type="GO" id="GO:0004564">
    <property type="term" value="F:beta-fructofuranosidase activity"/>
    <property type="evidence" value="ECO:0007669"/>
    <property type="project" value="UniProtKB-EC"/>
</dbReference>
<comment type="catalytic activity">
    <reaction evidence="8">
        <text>Hydrolysis of terminal non-reducing beta-D-fructofuranoside residues in beta-D-fructofuranosides.</text>
        <dbReference type="EC" id="3.2.1.26"/>
    </reaction>
</comment>
<gene>
    <name evidence="12" type="ORF">SAMN02745134_01972</name>
</gene>
<keyword evidence="6 8" id="KW-0326">Glycosidase</keyword>
<evidence type="ECO:0000256" key="7">
    <source>
        <dbReference type="ARBA" id="ARBA00033367"/>
    </source>
</evidence>
<dbReference type="InterPro" id="IPR013189">
    <property type="entry name" value="Glyco_hydro_32_C"/>
</dbReference>
<dbReference type="CDD" id="cd18623">
    <property type="entry name" value="GH32_ScrB-like"/>
    <property type="match status" value="1"/>
</dbReference>
<comment type="subcellular location">
    <subcellularLocation>
        <location evidence="9">Cytoplasm</location>
    </subcellularLocation>
</comment>
<sequence>MIDNEQMISKIYKIIEDSKEKVNKDYYRLNYHIMPPVGFLNDPNGFIQINGEYHLFYQFNPFYPEDKKVCWAHLKSTDLITWEWLPIALLPIEWYESHGCYSGSAVNNNGIFTLIYTGNVKNSMGVRETYQCLAESKDGINFKKYIDNPVIYNQPEGYTRHFRDPKVWKHNNLWYTVIGAQTEKKQGTTLLYSSIDLVKWTKIGELDSLMKDFGYMWECPNLFTIDHKDVLLFCPQGVKLKGDLYNNIYQCGYFIGKIDYETGKFTHEEFLEIDRGFEFYAPQVTVDDSGRTLMVGWIGLPDEENSETKENNWMHCLSIIRELYIKDNKLCQRPIKEMELLRKKLIQYNDLKINSDNFELPNNGDSYEMICDFVFEDDVVFGLKLRSKDGTDGINLYYDSKNEKIAFDRENIVSAKRETRKCYIRNNRKLKLHIFMDKSSIEVFVNDGQETFTARIYPDKKSNGIFIFCKNGNVAVNIKFWNII</sequence>
<dbReference type="SMART" id="SM00640">
    <property type="entry name" value="Glyco_32"/>
    <property type="match status" value="1"/>
</dbReference>
<dbReference type="SUPFAM" id="SSF49899">
    <property type="entry name" value="Concanavalin A-like lectins/glucanases"/>
    <property type="match status" value="1"/>
</dbReference>
<dbReference type="NCBIfam" id="TIGR01322">
    <property type="entry name" value="scrB_fam"/>
    <property type="match status" value="1"/>
</dbReference>
<keyword evidence="9" id="KW-0963">Cytoplasm</keyword>